<protein>
    <submittedName>
        <fullName evidence="1">DUF3137 domain-containing protein</fullName>
    </submittedName>
</protein>
<reference evidence="1" key="1">
    <citation type="submission" date="2020-03" db="EMBL/GenBank/DDBJ databases">
        <title>Biosynthetic gene cluster for putative Q6402A.</title>
        <authorList>
            <person name="Maruyama C."/>
        </authorList>
    </citation>
    <scope>NUCLEOTIDE SEQUENCE</scope>
    <source>
        <strain evidence="1">4521-SVS3</strain>
    </source>
</reference>
<dbReference type="EMBL" id="LC535008">
    <property type="protein sequence ID" value="BCD33707.1"/>
    <property type="molecule type" value="Genomic_DNA"/>
</dbReference>
<sequence>MQQEIDARWPEMKTIFDSLEAVIDDESALREWAENARAVESKVRFGFDDKLAGKHLALPRKKPSILRRTKGGKDSR</sequence>
<gene>
    <name evidence="1" type="primary">orf39</name>
</gene>
<accession>A0A6F8Z1Y1</accession>
<name>A0A6F8Z1Y1_STRVO</name>
<evidence type="ECO:0000313" key="1">
    <source>
        <dbReference type="EMBL" id="BCD33707.1"/>
    </source>
</evidence>
<organism evidence="1">
    <name type="scientific">Streptomyces violaceusniger</name>
    <dbReference type="NCBI Taxonomy" id="68280"/>
    <lineage>
        <taxon>Bacteria</taxon>
        <taxon>Bacillati</taxon>
        <taxon>Actinomycetota</taxon>
        <taxon>Actinomycetes</taxon>
        <taxon>Kitasatosporales</taxon>
        <taxon>Streptomycetaceae</taxon>
        <taxon>Streptomyces</taxon>
        <taxon>Streptomyces violaceusniger group</taxon>
    </lineage>
</organism>
<dbReference type="AlphaFoldDB" id="A0A6F8Z1Y1"/>
<proteinExistence type="predicted"/>